<feature type="transmembrane region" description="Helical" evidence="1">
    <location>
        <begin position="307"/>
        <end position="329"/>
    </location>
</feature>
<dbReference type="InterPro" id="IPR012424">
    <property type="entry name" value="Conjugative_transposon_TraJ_C"/>
</dbReference>
<dbReference type="GO" id="GO:0030255">
    <property type="term" value="P:protein secretion by the type IV secretion system"/>
    <property type="evidence" value="ECO:0007669"/>
    <property type="project" value="InterPro"/>
</dbReference>
<feature type="domain" description="Conjugative transposon TraJ C-terminal" evidence="2">
    <location>
        <begin position="16"/>
        <end position="342"/>
    </location>
</feature>
<evidence type="ECO:0000259" key="2">
    <source>
        <dbReference type="Pfam" id="PF07863"/>
    </source>
</evidence>
<protein>
    <recommendedName>
        <fullName evidence="2">Conjugative transposon TraJ C-terminal domain-containing protein</fullName>
    </recommendedName>
</protein>
<accession>A0A3P1YND6</accession>
<dbReference type="EMBL" id="RQYN01000050">
    <property type="protein sequence ID" value="RRD72452.1"/>
    <property type="molecule type" value="Genomic_DNA"/>
</dbReference>
<evidence type="ECO:0000313" key="4">
    <source>
        <dbReference type="Proteomes" id="UP000279860"/>
    </source>
</evidence>
<feature type="transmembrane region" description="Helical" evidence="1">
    <location>
        <begin position="276"/>
        <end position="295"/>
    </location>
</feature>
<dbReference type="RefSeq" id="WP_124790649.1">
    <property type="nucleotide sequence ID" value="NZ_RQYN01000050.1"/>
</dbReference>
<proteinExistence type="predicted"/>
<keyword evidence="1" id="KW-1133">Transmembrane helix</keyword>
<feature type="transmembrane region" description="Helical" evidence="1">
    <location>
        <begin position="177"/>
        <end position="197"/>
    </location>
</feature>
<evidence type="ECO:0000256" key="1">
    <source>
        <dbReference type="SAM" id="Phobius"/>
    </source>
</evidence>
<reference evidence="3 4" key="1">
    <citation type="submission" date="2018-11" db="EMBL/GenBank/DDBJ databases">
        <title>Genomes From Bacteria Associated with the Canine Oral Cavity: a Test Case for Automated Genome-Based Taxonomic Assignment.</title>
        <authorList>
            <person name="Coil D.A."/>
            <person name="Jospin G."/>
            <person name="Darling A.E."/>
            <person name="Wallis C."/>
            <person name="Davis I.J."/>
            <person name="Harris S."/>
            <person name="Eisen J.A."/>
            <person name="Holcombe L.J."/>
            <person name="O'Flynn C."/>
        </authorList>
    </citation>
    <scope>NUCLEOTIDE SEQUENCE [LARGE SCALE GENOMIC DNA]</scope>
    <source>
        <strain evidence="3 4">OH1426_COT-023</strain>
    </source>
</reference>
<evidence type="ECO:0000313" key="3">
    <source>
        <dbReference type="EMBL" id="RRD72452.1"/>
    </source>
</evidence>
<keyword evidence="1" id="KW-0472">Membrane</keyword>
<dbReference type="AlphaFoldDB" id="A0A3P1YND6"/>
<gene>
    <name evidence="3" type="ORF">EII41_11205</name>
</gene>
<dbReference type="GO" id="GO:0016020">
    <property type="term" value="C:membrane"/>
    <property type="evidence" value="ECO:0007669"/>
    <property type="project" value="UniProtKB-SubCell"/>
</dbReference>
<dbReference type="Proteomes" id="UP000279860">
    <property type="component" value="Unassembled WGS sequence"/>
</dbReference>
<dbReference type="Pfam" id="PF07863">
    <property type="entry name" value="CtnDOT_TraJ"/>
    <property type="match status" value="1"/>
</dbReference>
<feature type="transmembrane region" description="Helical" evidence="1">
    <location>
        <begin position="231"/>
        <end position="256"/>
    </location>
</feature>
<feature type="transmembrane region" description="Helical" evidence="1">
    <location>
        <begin position="24"/>
        <end position="43"/>
    </location>
</feature>
<organism evidence="3 4">
    <name type="scientific">Tannerella forsythia</name>
    <name type="common">Bacteroides forsythus</name>
    <dbReference type="NCBI Taxonomy" id="28112"/>
    <lineage>
        <taxon>Bacteria</taxon>
        <taxon>Pseudomonadati</taxon>
        <taxon>Bacteroidota</taxon>
        <taxon>Bacteroidia</taxon>
        <taxon>Bacteroidales</taxon>
        <taxon>Tannerellaceae</taxon>
        <taxon>Tannerella</taxon>
    </lineage>
</organism>
<name>A0A3P1YND6_TANFO</name>
<keyword evidence="1" id="KW-0812">Transmembrane</keyword>
<feature type="transmembrane region" description="Helical" evidence="1">
    <location>
        <begin position="203"/>
        <end position="224"/>
    </location>
</feature>
<sequence>MEDFLWGLKINDDLTMSLIGKTTVVGLGIATIGFLCNVAYNYLRSGASNLFGQEEPFPDMMDIARCIVLFLCLSLYTPIAKTIVGTLEAINQTSALTADTQLEWAQAFEYYKEKEQKSLGEKGALEEAVKKGGANQAAAQNELNKIEQHEADKNAVNNEEIKASLSELCGYLNPMNFGIALLHAVAWAIGGIIQLVVMGFATVALKVMIILGPFVFGFSMLPVFRRQINVWFGSVCSLGISFTVINIMNCIMWKLFKDMWNFDLSNPAASTFGAAEMIPIDLAMIGCYCSVFWLSSKIVGHRDMGQLASKTMALLSSAAMIAAGGAAAAKGLGAAGNVGQAASAGKSIIKGE</sequence>
<comment type="caution">
    <text evidence="3">The sequence shown here is derived from an EMBL/GenBank/DDBJ whole genome shotgun (WGS) entry which is preliminary data.</text>
</comment>